<sequence length="300" mass="33525">MKTSLFCNALFLLASIGSAASNVEVSNALETELALDADYEVDTERELLTKKERLAKKEAKKAKKAKRAAKKAARQAAKKAAKTASEPEPELEPYEPYEPEPVPAPAPRNEAPEIMYKEIIYMEQACTDYLAISLNGTVADGINTIQLGDTRSFKCKLFETAIQFGQFGGTEVGEAYWYCRAFAFSEVQIIFDRQEFVVWDCTITDFIGKDDNEGTAIRNEGIAALIDEPRISRDLDSDSLWANFHSHTGRFATVGGILTANGARGQVEVEWDDFRQTWYHVYTIEVWALEQTPILPFAIP</sequence>
<reference evidence="4" key="1">
    <citation type="submission" date="2021-01" db="EMBL/GenBank/DDBJ databases">
        <authorList>
            <person name="Corre E."/>
            <person name="Pelletier E."/>
            <person name="Niang G."/>
            <person name="Scheremetjew M."/>
            <person name="Finn R."/>
            <person name="Kale V."/>
            <person name="Holt S."/>
            <person name="Cochrane G."/>
            <person name="Meng A."/>
            <person name="Brown T."/>
            <person name="Cohen L."/>
        </authorList>
    </citation>
    <scope>NUCLEOTIDE SEQUENCE</scope>
    <source>
        <strain evidence="4">GSO104</strain>
    </source>
</reference>
<dbReference type="EMBL" id="HBNS01007814">
    <property type="protein sequence ID" value="CAE4590758.1"/>
    <property type="molecule type" value="Transcribed_RNA"/>
</dbReference>
<evidence type="ECO:0000256" key="1">
    <source>
        <dbReference type="SAM" id="MobiDB-lite"/>
    </source>
</evidence>
<proteinExistence type="predicted"/>
<keyword evidence="2" id="KW-0732">Signal</keyword>
<feature type="region of interest" description="Disordered" evidence="1">
    <location>
        <begin position="76"/>
        <end position="108"/>
    </location>
</feature>
<name>A0A6V2C0C3_9STRA</name>
<evidence type="ECO:0000313" key="3">
    <source>
        <dbReference type="EMBL" id="CAE4590751.1"/>
    </source>
</evidence>
<dbReference type="EMBL" id="HBNS01007810">
    <property type="protein sequence ID" value="CAE4590751.1"/>
    <property type="molecule type" value="Transcribed_RNA"/>
</dbReference>
<evidence type="ECO:0000256" key="2">
    <source>
        <dbReference type="SAM" id="SignalP"/>
    </source>
</evidence>
<evidence type="ECO:0000313" key="4">
    <source>
        <dbReference type="EMBL" id="CAE4590758.1"/>
    </source>
</evidence>
<feature type="signal peptide" evidence="2">
    <location>
        <begin position="1"/>
        <end position="21"/>
    </location>
</feature>
<feature type="compositionally biased region" description="Acidic residues" evidence="1">
    <location>
        <begin position="87"/>
        <end position="98"/>
    </location>
</feature>
<accession>A0A6V2C0C3</accession>
<dbReference type="AlphaFoldDB" id="A0A6V2C0C3"/>
<gene>
    <name evidence="3" type="ORF">DBRI00130_LOCUS6322</name>
    <name evidence="4" type="ORF">DBRI00130_LOCUS6326</name>
</gene>
<feature type="chain" id="PRO_5036394096" evidence="2">
    <location>
        <begin position="22"/>
        <end position="300"/>
    </location>
</feature>
<organism evidence="4">
    <name type="scientific">Ditylum brightwellii</name>
    <dbReference type="NCBI Taxonomy" id="49249"/>
    <lineage>
        <taxon>Eukaryota</taxon>
        <taxon>Sar</taxon>
        <taxon>Stramenopiles</taxon>
        <taxon>Ochrophyta</taxon>
        <taxon>Bacillariophyta</taxon>
        <taxon>Mediophyceae</taxon>
        <taxon>Lithodesmiophycidae</taxon>
        <taxon>Lithodesmiales</taxon>
        <taxon>Lithodesmiaceae</taxon>
        <taxon>Ditylum</taxon>
    </lineage>
</organism>
<protein>
    <submittedName>
        <fullName evidence="4">Uncharacterized protein</fullName>
    </submittedName>
</protein>